<dbReference type="GO" id="GO:0016740">
    <property type="term" value="F:transferase activity"/>
    <property type="evidence" value="ECO:0007669"/>
    <property type="project" value="UniProtKB-KW"/>
</dbReference>
<keyword evidence="2" id="KW-0808">Transferase</keyword>
<evidence type="ECO:0000313" key="3">
    <source>
        <dbReference type="Proteomes" id="UP000546464"/>
    </source>
</evidence>
<dbReference type="InterPro" id="IPR001173">
    <property type="entry name" value="Glyco_trans_2-like"/>
</dbReference>
<dbReference type="Pfam" id="PF00535">
    <property type="entry name" value="Glycos_transf_2"/>
    <property type="match status" value="1"/>
</dbReference>
<accession>A0A842HD77</accession>
<dbReference type="InterPro" id="IPR029044">
    <property type="entry name" value="Nucleotide-diphossugar_trans"/>
</dbReference>
<protein>
    <submittedName>
        <fullName evidence="2">Glycosyltransferase</fullName>
    </submittedName>
</protein>
<evidence type="ECO:0000259" key="1">
    <source>
        <dbReference type="Pfam" id="PF00535"/>
    </source>
</evidence>
<organism evidence="2 3">
    <name type="scientific">Ruficoccus amylovorans</name>
    <dbReference type="NCBI Taxonomy" id="1804625"/>
    <lineage>
        <taxon>Bacteria</taxon>
        <taxon>Pseudomonadati</taxon>
        <taxon>Verrucomicrobiota</taxon>
        <taxon>Opitutia</taxon>
        <taxon>Puniceicoccales</taxon>
        <taxon>Cerasicoccaceae</taxon>
        <taxon>Ruficoccus</taxon>
    </lineage>
</organism>
<proteinExistence type="predicted"/>
<reference evidence="2 3" key="1">
    <citation type="submission" date="2020-07" db="EMBL/GenBank/DDBJ databases">
        <authorList>
            <person name="Feng X."/>
        </authorList>
    </citation>
    <scope>NUCLEOTIDE SEQUENCE [LARGE SCALE GENOMIC DNA]</scope>
    <source>
        <strain evidence="2 3">JCM31066</strain>
    </source>
</reference>
<dbReference type="PANTHER" id="PTHR48090:SF6">
    <property type="entry name" value="SLR5056 PROTEIN"/>
    <property type="match status" value="1"/>
</dbReference>
<sequence>MNDSATHVLVLPSYNTGPILERTVREALRYWRPLWLFIDGSTDGAHEVFLKKPEEWPGLRVFVSQTNRGKGATAAWAADEAARAGFTHLLLMDADGQHPADRVPELMSLSAQRPEACVMGQPDFGPDAPWVRLAGRQLSVGLTQFETLWGGLADPLFGMRVYPVGPLREVFKGTRFARRYDFDPEVAVRLFWAGVPPLRCRVPVRYVPAEEGGVSHFHYLRDNAFMLWLHVRLLLSFVPRCFSVARLSRRFRRQQDGGGGPLCSC</sequence>
<keyword evidence="3" id="KW-1185">Reference proteome</keyword>
<feature type="domain" description="Glycosyltransferase 2-like" evidence="1">
    <location>
        <begin position="10"/>
        <end position="157"/>
    </location>
</feature>
<name>A0A842HD77_9BACT</name>
<dbReference type="InterPro" id="IPR050256">
    <property type="entry name" value="Glycosyltransferase_2"/>
</dbReference>
<dbReference type="Proteomes" id="UP000546464">
    <property type="component" value="Unassembled WGS sequence"/>
</dbReference>
<dbReference type="PANTHER" id="PTHR48090">
    <property type="entry name" value="UNDECAPRENYL-PHOSPHATE 4-DEOXY-4-FORMAMIDO-L-ARABINOSE TRANSFERASE-RELATED"/>
    <property type="match status" value="1"/>
</dbReference>
<dbReference type="SUPFAM" id="SSF53448">
    <property type="entry name" value="Nucleotide-diphospho-sugar transferases"/>
    <property type="match status" value="1"/>
</dbReference>
<dbReference type="EMBL" id="JACHVB010000021">
    <property type="protein sequence ID" value="MBC2594382.1"/>
    <property type="molecule type" value="Genomic_DNA"/>
</dbReference>
<gene>
    <name evidence="2" type="ORF">H5P28_08945</name>
</gene>
<dbReference type="Gene3D" id="3.90.550.10">
    <property type="entry name" value="Spore Coat Polysaccharide Biosynthesis Protein SpsA, Chain A"/>
    <property type="match status" value="1"/>
</dbReference>
<dbReference type="RefSeq" id="WP_185675366.1">
    <property type="nucleotide sequence ID" value="NZ_JACHVB010000021.1"/>
</dbReference>
<comment type="caution">
    <text evidence="2">The sequence shown here is derived from an EMBL/GenBank/DDBJ whole genome shotgun (WGS) entry which is preliminary data.</text>
</comment>
<evidence type="ECO:0000313" key="2">
    <source>
        <dbReference type="EMBL" id="MBC2594382.1"/>
    </source>
</evidence>
<dbReference type="AlphaFoldDB" id="A0A842HD77"/>